<keyword evidence="1" id="KW-0472">Membrane</keyword>
<dbReference type="Proteomes" id="UP001570071">
    <property type="component" value="Unassembled WGS sequence"/>
</dbReference>
<keyword evidence="1" id="KW-0812">Transmembrane</keyword>
<dbReference type="EMBL" id="JBFSSG010000001">
    <property type="protein sequence ID" value="MEZ8719763.1"/>
    <property type="molecule type" value="Genomic_DNA"/>
</dbReference>
<sequence length="171" mass="18954">MQSTLRQFNNSKRVCALYGMVFATLIITAPITGFGLLLIFGDTESGWAKLGGIWLTALGLGLITKSVPKFIKEYKDPSNQPDEPMNLWLPIVLTLSCLIFAYAEYGEHGQTVKGWMVDGLLGMTTTVLPFTSDTVDMMYEFEQFKVECLDEKASYNGKELDSTIVDSAPKC</sequence>
<accession>A0ABV4MRH7</accession>
<organism evidence="2 3">
    <name type="scientific">Vibrio pomeroyi</name>
    <dbReference type="NCBI Taxonomy" id="198832"/>
    <lineage>
        <taxon>Bacteria</taxon>
        <taxon>Pseudomonadati</taxon>
        <taxon>Pseudomonadota</taxon>
        <taxon>Gammaproteobacteria</taxon>
        <taxon>Vibrionales</taxon>
        <taxon>Vibrionaceae</taxon>
        <taxon>Vibrio</taxon>
    </lineage>
</organism>
<keyword evidence="3" id="KW-1185">Reference proteome</keyword>
<dbReference type="RefSeq" id="WP_269336637.1">
    <property type="nucleotide sequence ID" value="NZ_JBFSSG010000001.1"/>
</dbReference>
<comment type="caution">
    <text evidence="2">The sequence shown here is derived from an EMBL/GenBank/DDBJ whole genome shotgun (WGS) entry which is preliminary data.</text>
</comment>
<name>A0ABV4MRH7_9VIBR</name>
<protein>
    <submittedName>
        <fullName evidence="2">Uncharacterized protein</fullName>
    </submittedName>
</protein>
<evidence type="ECO:0000256" key="1">
    <source>
        <dbReference type="SAM" id="Phobius"/>
    </source>
</evidence>
<reference evidence="2 3" key="1">
    <citation type="journal article" date="2024" name="ISME J.">
        <title>Tailless and filamentous prophages are predominant in marine Vibrio.</title>
        <authorList>
            <person name="Steensen K."/>
            <person name="Seneca J."/>
            <person name="Bartlau N."/>
            <person name="Yu X.A."/>
            <person name="Hussain F.A."/>
            <person name="Polz M.F."/>
        </authorList>
    </citation>
    <scope>NUCLEOTIDE SEQUENCE [LARGE SCALE GENOMIC DNA]</scope>
    <source>
        <strain evidence="2 3">10N.239.312.F12</strain>
    </source>
</reference>
<evidence type="ECO:0000313" key="2">
    <source>
        <dbReference type="EMBL" id="MEZ8719763.1"/>
    </source>
</evidence>
<proteinExistence type="predicted"/>
<feature type="transmembrane region" description="Helical" evidence="1">
    <location>
        <begin position="15"/>
        <end position="40"/>
    </location>
</feature>
<evidence type="ECO:0000313" key="3">
    <source>
        <dbReference type="Proteomes" id="UP001570071"/>
    </source>
</evidence>
<feature type="transmembrane region" description="Helical" evidence="1">
    <location>
        <begin position="85"/>
        <end position="103"/>
    </location>
</feature>
<keyword evidence="1" id="KW-1133">Transmembrane helix</keyword>
<gene>
    <name evidence="2" type="ORF">AB6D66_01700</name>
</gene>